<feature type="region of interest" description="Disordered" evidence="7">
    <location>
        <begin position="1"/>
        <end position="26"/>
    </location>
</feature>
<evidence type="ECO:0000256" key="6">
    <source>
        <dbReference type="PROSITE-ProRule" id="PRU00221"/>
    </source>
</evidence>
<dbReference type="PROSITE" id="PS50082">
    <property type="entry name" value="WD_REPEATS_2"/>
    <property type="match status" value="1"/>
</dbReference>
<dbReference type="Proteomes" id="UP000663829">
    <property type="component" value="Unassembled WGS sequence"/>
</dbReference>
<evidence type="ECO:0000313" key="10">
    <source>
        <dbReference type="EMBL" id="CAF3671632.1"/>
    </source>
</evidence>
<dbReference type="SUPFAM" id="SSF50978">
    <property type="entry name" value="WD40 repeat-like"/>
    <property type="match status" value="1"/>
</dbReference>
<evidence type="ECO:0000256" key="5">
    <source>
        <dbReference type="ARBA" id="ARBA00023163"/>
    </source>
</evidence>
<evidence type="ECO:0000256" key="4">
    <source>
        <dbReference type="ARBA" id="ARBA00023015"/>
    </source>
</evidence>
<dbReference type="InterPro" id="IPR036322">
    <property type="entry name" value="WD40_repeat_dom_sf"/>
</dbReference>
<dbReference type="Gene3D" id="2.130.10.10">
    <property type="entry name" value="YVTN repeat-like/Quinoprotein amine dehydrogenase"/>
    <property type="match status" value="1"/>
</dbReference>
<dbReference type="EMBL" id="CAJOBA010003133">
    <property type="protein sequence ID" value="CAF3671632.1"/>
    <property type="molecule type" value="Genomic_DNA"/>
</dbReference>
<comment type="similarity">
    <text evidence="1">Belongs to the WD repeat ESC family.</text>
</comment>
<accession>A0A814B396</accession>
<dbReference type="PROSITE" id="PS50294">
    <property type="entry name" value="WD_REPEATS_REGION"/>
    <property type="match status" value="1"/>
</dbReference>
<dbReference type="InterPro" id="IPR051243">
    <property type="entry name" value="PcG_WD-repeat"/>
</dbReference>
<protein>
    <submittedName>
        <fullName evidence="9">Uncharacterized protein</fullName>
    </submittedName>
</protein>
<keyword evidence="2 6" id="KW-0853">WD repeat</keyword>
<keyword evidence="3" id="KW-0677">Repeat</keyword>
<keyword evidence="5" id="KW-0804">Transcription</keyword>
<evidence type="ECO:0000313" key="9">
    <source>
        <dbReference type="EMBL" id="CAF0921372.1"/>
    </source>
</evidence>
<proteinExistence type="inferred from homology"/>
<evidence type="ECO:0000313" key="11">
    <source>
        <dbReference type="EMBL" id="CAF3700645.1"/>
    </source>
</evidence>
<evidence type="ECO:0000256" key="1">
    <source>
        <dbReference type="ARBA" id="ARBA00008075"/>
    </source>
</evidence>
<dbReference type="Proteomes" id="UP000681722">
    <property type="component" value="Unassembled WGS sequence"/>
</dbReference>
<name>A0A814B396_9BILA</name>
<organism evidence="9 12">
    <name type="scientific">Didymodactylos carnosus</name>
    <dbReference type="NCBI Taxonomy" id="1234261"/>
    <lineage>
        <taxon>Eukaryota</taxon>
        <taxon>Metazoa</taxon>
        <taxon>Spiralia</taxon>
        <taxon>Gnathifera</taxon>
        <taxon>Rotifera</taxon>
        <taxon>Eurotatoria</taxon>
        <taxon>Bdelloidea</taxon>
        <taxon>Philodinida</taxon>
        <taxon>Philodinidae</taxon>
        <taxon>Didymodactylos</taxon>
    </lineage>
</organism>
<dbReference type="EMBL" id="CAJNOQ010001821">
    <property type="protein sequence ID" value="CAF0921372.1"/>
    <property type="molecule type" value="Genomic_DNA"/>
</dbReference>
<gene>
    <name evidence="9" type="ORF">GPM918_LOCUS9672</name>
    <name evidence="8" type="ORF">OVA965_LOCUS9030</name>
    <name evidence="11" type="ORF">SRO942_LOCUS9673</name>
    <name evidence="10" type="ORF">TMI583_LOCUS9026</name>
</gene>
<keyword evidence="4" id="KW-0805">Transcription regulation</keyword>
<keyword evidence="12" id="KW-1185">Reference proteome</keyword>
<dbReference type="EMBL" id="CAJNOK010003132">
    <property type="protein sequence ID" value="CAF0889131.1"/>
    <property type="molecule type" value="Genomic_DNA"/>
</dbReference>
<evidence type="ECO:0000256" key="2">
    <source>
        <dbReference type="ARBA" id="ARBA00022574"/>
    </source>
</evidence>
<dbReference type="PANTHER" id="PTHR10253">
    <property type="entry name" value="POLYCOMB PROTEIN"/>
    <property type="match status" value="1"/>
</dbReference>
<evidence type="ECO:0000313" key="8">
    <source>
        <dbReference type="EMBL" id="CAF0889131.1"/>
    </source>
</evidence>
<evidence type="ECO:0000256" key="3">
    <source>
        <dbReference type="ARBA" id="ARBA00022737"/>
    </source>
</evidence>
<dbReference type="SMART" id="SM00320">
    <property type="entry name" value="WD40"/>
    <property type="match status" value="4"/>
</dbReference>
<feature type="compositionally biased region" description="Polar residues" evidence="7">
    <location>
        <begin position="8"/>
        <end position="26"/>
    </location>
</feature>
<dbReference type="Pfam" id="PF00400">
    <property type="entry name" value="WD40"/>
    <property type="match status" value="2"/>
</dbReference>
<evidence type="ECO:0000256" key="7">
    <source>
        <dbReference type="SAM" id="MobiDB-lite"/>
    </source>
</evidence>
<dbReference type="InterPro" id="IPR015943">
    <property type="entry name" value="WD40/YVTN_repeat-like_dom_sf"/>
</dbReference>
<dbReference type="Proteomes" id="UP000677228">
    <property type="component" value="Unassembled WGS sequence"/>
</dbReference>
<dbReference type="EMBL" id="CAJOBC010001821">
    <property type="protein sequence ID" value="CAF3700645.1"/>
    <property type="molecule type" value="Genomic_DNA"/>
</dbReference>
<dbReference type="OrthoDB" id="7318948at2759"/>
<comment type="caution">
    <text evidence="9">The sequence shown here is derived from an EMBL/GenBank/DDBJ whole genome shotgun (WGS) entry which is preliminary data.</text>
</comment>
<sequence length="269" mass="30449">MMIEDDSLQGTSSEVETDTTPTTDRQQNENISFSFAHIIKPEEMFYTCAWTLINDSSTSNQPKVLLAAAGFRGVIRIIDITNQWNPNSLKNAGEVYHLVFSKTKPNLLVTASKNCTVCLWDVLASINLVIFHGSNGHTDQVICADINDEGTMIASSGMDLTINLWSLTKDEIVKQIQIAEDNRNSSKKRLIKTSRIAFPDAQATSAHENFIDCIKWYDDLIISRAADDTFCIWQCLNQPKPQVLFRWELSEPEPYWFIKFGISFADQVR</sequence>
<feature type="repeat" description="WD" evidence="6">
    <location>
        <begin position="134"/>
        <end position="175"/>
    </location>
</feature>
<dbReference type="InterPro" id="IPR001680">
    <property type="entry name" value="WD40_rpt"/>
</dbReference>
<dbReference type="AlphaFoldDB" id="A0A814B396"/>
<dbReference type="Proteomes" id="UP000682733">
    <property type="component" value="Unassembled WGS sequence"/>
</dbReference>
<evidence type="ECO:0000313" key="12">
    <source>
        <dbReference type="Proteomes" id="UP000663829"/>
    </source>
</evidence>
<reference evidence="9" key="1">
    <citation type="submission" date="2021-02" db="EMBL/GenBank/DDBJ databases">
        <authorList>
            <person name="Nowell W R."/>
        </authorList>
    </citation>
    <scope>NUCLEOTIDE SEQUENCE</scope>
</reference>